<keyword evidence="2" id="KW-1185">Reference proteome</keyword>
<dbReference type="EMBL" id="JBANQN010000009">
    <property type="protein sequence ID" value="KAK6780869.1"/>
    <property type="molecule type" value="Genomic_DNA"/>
</dbReference>
<dbReference type="AlphaFoldDB" id="A0AAN8T3T5"/>
<dbReference type="Proteomes" id="UP001371456">
    <property type="component" value="Unassembled WGS sequence"/>
</dbReference>
<protein>
    <submittedName>
        <fullName evidence="1">Uncharacterized protein</fullName>
    </submittedName>
</protein>
<organism evidence="1 2">
    <name type="scientific">Solanum bulbocastanum</name>
    <name type="common">Wild potato</name>
    <dbReference type="NCBI Taxonomy" id="147425"/>
    <lineage>
        <taxon>Eukaryota</taxon>
        <taxon>Viridiplantae</taxon>
        <taxon>Streptophyta</taxon>
        <taxon>Embryophyta</taxon>
        <taxon>Tracheophyta</taxon>
        <taxon>Spermatophyta</taxon>
        <taxon>Magnoliopsida</taxon>
        <taxon>eudicotyledons</taxon>
        <taxon>Gunneridae</taxon>
        <taxon>Pentapetalae</taxon>
        <taxon>asterids</taxon>
        <taxon>lamiids</taxon>
        <taxon>Solanales</taxon>
        <taxon>Solanaceae</taxon>
        <taxon>Solanoideae</taxon>
        <taxon>Solaneae</taxon>
        <taxon>Solanum</taxon>
    </lineage>
</organism>
<comment type="caution">
    <text evidence="1">The sequence shown here is derived from an EMBL/GenBank/DDBJ whole genome shotgun (WGS) entry which is preliminary data.</text>
</comment>
<name>A0AAN8T3T5_SOLBU</name>
<gene>
    <name evidence="1" type="ORF">RDI58_023053</name>
</gene>
<sequence length="64" mass="6900">MYMNKLSSIVSDLPVVEEELDSASLADVDRTVVAASPADVDKTVVDASFQDTSSRCLQRCLSYG</sequence>
<reference evidence="1 2" key="1">
    <citation type="submission" date="2024-02" db="EMBL/GenBank/DDBJ databases">
        <title>de novo genome assembly of Solanum bulbocastanum strain 11H21.</title>
        <authorList>
            <person name="Hosaka A.J."/>
        </authorList>
    </citation>
    <scope>NUCLEOTIDE SEQUENCE [LARGE SCALE GENOMIC DNA]</scope>
    <source>
        <tissue evidence="1">Young leaves</tissue>
    </source>
</reference>
<accession>A0AAN8T3T5</accession>
<evidence type="ECO:0000313" key="1">
    <source>
        <dbReference type="EMBL" id="KAK6780869.1"/>
    </source>
</evidence>
<proteinExistence type="predicted"/>
<evidence type="ECO:0000313" key="2">
    <source>
        <dbReference type="Proteomes" id="UP001371456"/>
    </source>
</evidence>